<comment type="caution">
    <text evidence="2">The sequence shown here is derived from an EMBL/GenBank/DDBJ whole genome shotgun (WGS) entry which is preliminary data.</text>
</comment>
<dbReference type="AlphaFoldDB" id="A0A9P5MPH8"/>
<accession>A0A9P5MPH8</accession>
<evidence type="ECO:0000313" key="2">
    <source>
        <dbReference type="EMBL" id="KAF8471414.1"/>
    </source>
</evidence>
<dbReference type="OrthoDB" id="3268553at2759"/>
<dbReference type="Pfam" id="PF20149">
    <property type="entry name" value="DUF6532"/>
    <property type="match status" value="1"/>
</dbReference>
<evidence type="ECO:0000259" key="1">
    <source>
        <dbReference type="Pfam" id="PF20149"/>
    </source>
</evidence>
<organism evidence="2 3">
    <name type="scientific">Russula ochroleuca</name>
    <dbReference type="NCBI Taxonomy" id="152965"/>
    <lineage>
        <taxon>Eukaryota</taxon>
        <taxon>Fungi</taxon>
        <taxon>Dikarya</taxon>
        <taxon>Basidiomycota</taxon>
        <taxon>Agaricomycotina</taxon>
        <taxon>Agaricomycetes</taxon>
        <taxon>Russulales</taxon>
        <taxon>Russulaceae</taxon>
        <taxon>Russula</taxon>
    </lineage>
</organism>
<reference evidence="2" key="1">
    <citation type="submission" date="2019-10" db="EMBL/GenBank/DDBJ databases">
        <authorList>
            <consortium name="DOE Joint Genome Institute"/>
            <person name="Kuo A."/>
            <person name="Miyauchi S."/>
            <person name="Kiss E."/>
            <person name="Drula E."/>
            <person name="Kohler A."/>
            <person name="Sanchez-Garcia M."/>
            <person name="Andreopoulos B."/>
            <person name="Barry K.W."/>
            <person name="Bonito G."/>
            <person name="Buee M."/>
            <person name="Carver A."/>
            <person name="Chen C."/>
            <person name="Cichocki N."/>
            <person name="Clum A."/>
            <person name="Culley D."/>
            <person name="Crous P.W."/>
            <person name="Fauchery L."/>
            <person name="Girlanda M."/>
            <person name="Hayes R."/>
            <person name="Keri Z."/>
            <person name="LaButti K."/>
            <person name="Lipzen A."/>
            <person name="Lombard V."/>
            <person name="Magnuson J."/>
            <person name="Maillard F."/>
            <person name="Morin E."/>
            <person name="Murat C."/>
            <person name="Nolan M."/>
            <person name="Ohm R."/>
            <person name="Pangilinan J."/>
            <person name="Pereira M."/>
            <person name="Perotto S."/>
            <person name="Peter M."/>
            <person name="Riley R."/>
            <person name="Sitrit Y."/>
            <person name="Stielow B."/>
            <person name="Szollosi G."/>
            <person name="Zifcakova L."/>
            <person name="Stursova M."/>
            <person name="Spatafora J.W."/>
            <person name="Tedersoo L."/>
            <person name="Vaario L.-M."/>
            <person name="Yamada A."/>
            <person name="Yan M."/>
            <person name="Wang P."/>
            <person name="Xu J."/>
            <person name="Bruns T."/>
            <person name="Baldrian P."/>
            <person name="Vilgalys R."/>
            <person name="Henrissat B."/>
            <person name="Grigoriev I.V."/>
            <person name="Hibbett D."/>
            <person name="Nagy L.G."/>
            <person name="Martin F.M."/>
        </authorList>
    </citation>
    <scope>NUCLEOTIDE SEQUENCE</scope>
    <source>
        <strain evidence="2">Prilba</strain>
    </source>
</reference>
<evidence type="ECO:0000313" key="3">
    <source>
        <dbReference type="Proteomes" id="UP000759537"/>
    </source>
</evidence>
<dbReference type="EMBL" id="WHVB01000023">
    <property type="protein sequence ID" value="KAF8471414.1"/>
    <property type="molecule type" value="Genomic_DNA"/>
</dbReference>
<proteinExistence type="predicted"/>
<feature type="domain" description="DUF6532" evidence="1">
    <location>
        <begin position="49"/>
        <end position="238"/>
    </location>
</feature>
<protein>
    <recommendedName>
        <fullName evidence="1">DUF6532 domain-containing protein</fullName>
    </recommendedName>
</protein>
<keyword evidence="3" id="KW-1185">Reference proteome</keyword>
<sequence>MHADTPRLPSHVTSRVVYLITPITVCVGKRQGRSPVSPPISHGRVVLTARALYRCWLSCKNAFPSPDLKKEWANDVWNEACAKEAYPDLFRQDEEFVYSSLGFLNDIKVEIKHAVESLYGFDTSRAPDIISRNASRAQALLSNMTFIYQEPNIGGPPHYPYRHPIIQRVINLTWFEDKEDDGIVFHEYFAPIPFEVIALVLTVVECCIGEWSDGTWKESKFTEERYKSIYLSHVNTLLNLHSHGQHQQGGDLLAQIQYDLLREARYVSPPSTTDILF</sequence>
<dbReference type="Proteomes" id="UP000759537">
    <property type="component" value="Unassembled WGS sequence"/>
</dbReference>
<dbReference type="InterPro" id="IPR045341">
    <property type="entry name" value="DUF6532"/>
</dbReference>
<gene>
    <name evidence="2" type="ORF">DFH94DRAFT_769391</name>
</gene>
<name>A0A9P5MPH8_9AGAM</name>
<reference evidence="2" key="2">
    <citation type="journal article" date="2020" name="Nat. Commun.">
        <title>Large-scale genome sequencing of mycorrhizal fungi provides insights into the early evolution of symbiotic traits.</title>
        <authorList>
            <person name="Miyauchi S."/>
            <person name="Kiss E."/>
            <person name="Kuo A."/>
            <person name="Drula E."/>
            <person name="Kohler A."/>
            <person name="Sanchez-Garcia M."/>
            <person name="Morin E."/>
            <person name="Andreopoulos B."/>
            <person name="Barry K.W."/>
            <person name="Bonito G."/>
            <person name="Buee M."/>
            <person name="Carver A."/>
            <person name="Chen C."/>
            <person name="Cichocki N."/>
            <person name="Clum A."/>
            <person name="Culley D."/>
            <person name="Crous P.W."/>
            <person name="Fauchery L."/>
            <person name="Girlanda M."/>
            <person name="Hayes R.D."/>
            <person name="Keri Z."/>
            <person name="LaButti K."/>
            <person name="Lipzen A."/>
            <person name="Lombard V."/>
            <person name="Magnuson J."/>
            <person name="Maillard F."/>
            <person name="Murat C."/>
            <person name="Nolan M."/>
            <person name="Ohm R.A."/>
            <person name="Pangilinan J."/>
            <person name="Pereira M.F."/>
            <person name="Perotto S."/>
            <person name="Peter M."/>
            <person name="Pfister S."/>
            <person name="Riley R."/>
            <person name="Sitrit Y."/>
            <person name="Stielow J.B."/>
            <person name="Szollosi G."/>
            <person name="Zifcakova L."/>
            <person name="Stursova M."/>
            <person name="Spatafora J.W."/>
            <person name="Tedersoo L."/>
            <person name="Vaario L.M."/>
            <person name="Yamada A."/>
            <person name="Yan M."/>
            <person name="Wang P."/>
            <person name="Xu J."/>
            <person name="Bruns T."/>
            <person name="Baldrian P."/>
            <person name="Vilgalys R."/>
            <person name="Dunand C."/>
            <person name="Henrissat B."/>
            <person name="Grigoriev I.V."/>
            <person name="Hibbett D."/>
            <person name="Nagy L.G."/>
            <person name="Martin F.M."/>
        </authorList>
    </citation>
    <scope>NUCLEOTIDE SEQUENCE</scope>
    <source>
        <strain evidence="2">Prilba</strain>
    </source>
</reference>